<evidence type="ECO:0000256" key="3">
    <source>
        <dbReference type="ARBA" id="ARBA00022448"/>
    </source>
</evidence>
<evidence type="ECO:0000256" key="7">
    <source>
        <dbReference type="SAM" id="MobiDB-lite"/>
    </source>
</evidence>
<dbReference type="PANTHER" id="PTHR31585:SF5">
    <property type="entry name" value="RNA-BINDING S4 DOMAIN-CONTAINING PROTEIN"/>
    <property type="match status" value="1"/>
</dbReference>
<feature type="transmembrane region" description="Helical" evidence="8">
    <location>
        <begin position="542"/>
        <end position="564"/>
    </location>
</feature>
<accession>A0AAD5LL61</accession>
<gene>
    <name evidence="9" type="ORF">P43SY_003410</name>
</gene>
<proteinExistence type="inferred from homology"/>
<evidence type="ECO:0000256" key="2">
    <source>
        <dbReference type="ARBA" id="ARBA00007015"/>
    </source>
</evidence>
<dbReference type="GO" id="GO:0016020">
    <property type="term" value="C:membrane"/>
    <property type="evidence" value="ECO:0007669"/>
    <property type="project" value="UniProtKB-SubCell"/>
</dbReference>
<evidence type="ECO:0000256" key="6">
    <source>
        <dbReference type="ARBA" id="ARBA00023136"/>
    </source>
</evidence>
<dbReference type="Proteomes" id="UP001209570">
    <property type="component" value="Unassembled WGS sequence"/>
</dbReference>
<evidence type="ECO:0000313" key="9">
    <source>
        <dbReference type="EMBL" id="KAJ0402478.1"/>
    </source>
</evidence>
<feature type="transmembrane region" description="Helical" evidence="8">
    <location>
        <begin position="278"/>
        <end position="302"/>
    </location>
</feature>
<reference evidence="9" key="1">
    <citation type="submission" date="2021-12" db="EMBL/GenBank/DDBJ databases">
        <title>Prjna785345.</title>
        <authorList>
            <person name="Rujirawat T."/>
            <person name="Krajaejun T."/>
        </authorList>
    </citation>
    <scope>NUCLEOTIDE SEQUENCE</scope>
    <source>
        <strain evidence="9">Pi057C3</strain>
    </source>
</reference>
<dbReference type="SUPFAM" id="SSF103473">
    <property type="entry name" value="MFS general substrate transporter"/>
    <property type="match status" value="1"/>
</dbReference>
<keyword evidence="10" id="KW-1185">Reference proteome</keyword>
<feature type="transmembrane region" description="Helical" evidence="8">
    <location>
        <begin position="79"/>
        <end position="100"/>
    </location>
</feature>
<feature type="transmembrane region" description="Helical" evidence="8">
    <location>
        <begin position="501"/>
        <end position="522"/>
    </location>
</feature>
<protein>
    <recommendedName>
        <fullName evidence="11">Transmembrane protein</fullName>
    </recommendedName>
</protein>
<dbReference type="Gene3D" id="1.20.1250.20">
    <property type="entry name" value="MFS general substrate transporter like domains"/>
    <property type="match status" value="1"/>
</dbReference>
<feature type="transmembrane region" description="Helical" evidence="8">
    <location>
        <begin position="112"/>
        <end position="130"/>
    </location>
</feature>
<dbReference type="InterPro" id="IPR039309">
    <property type="entry name" value="BT1"/>
</dbReference>
<dbReference type="PANTHER" id="PTHR31585">
    <property type="entry name" value="FOLATE-BIOPTERIN TRANSPORTER 1, CHLOROPLASTIC"/>
    <property type="match status" value="1"/>
</dbReference>
<dbReference type="EMBL" id="JAKCXM010000101">
    <property type="protein sequence ID" value="KAJ0402478.1"/>
    <property type="molecule type" value="Genomic_DNA"/>
</dbReference>
<feature type="transmembrane region" description="Helical" evidence="8">
    <location>
        <begin position="362"/>
        <end position="382"/>
    </location>
</feature>
<comment type="similarity">
    <text evidence="2">Belongs to the major facilitator superfamily. Folate-biopterin transporter (TC 2.A.71) family.</text>
</comment>
<dbReference type="Pfam" id="PF03092">
    <property type="entry name" value="BT1"/>
    <property type="match status" value="1"/>
</dbReference>
<evidence type="ECO:0000256" key="5">
    <source>
        <dbReference type="ARBA" id="ARBA00022989"/>
    </source>
</evidence>
<evidence type="ECO:0000256" key="4">
    <source>
        <dbReference type="ARBA" id="ARBA00022692"/>
    </source>
</evidence>
<name>A0AAD5LL61_PYTIN</name>
<feature type="transmembrane region" description="Helical" evidence="8">
    <location>
        <begin position="205"/>
        <end position="227"/>
    </location>
</feature>
<comment type="caution">
    <text evidence="9">The sequence shown here is derived from an EMBL/GenBank/DDBJ whole genome shotgun (WGS) entry which is preliminary data.</text>
</comment>
<keyword evidence="4 8" id="KW-0812">Transmembrane</keyword>
<feature type="region of interest" description="Disordered" evidence="7">
    <location>
        <begin position="1"/>
        <end position="30"/>
    </location>
</feature>
<sequence length="581" mass="64564">MDRSRQLEDMMLKSPAGSISEPRYSATPVSPGAEPYNAMLTPVVNDPDGLAKKDTGASVLEDGALRPGGMPDLFARENIGLLVNYLCVGIVYGAFPKTVYPFLGNYLNMDGYQMSAATVLVSLPWSFKIFKMFIGIVTDSFPIRGYRRKPYIVFGWTLCLIFLIIMALVPVEDPYYVKGEISKHRDDIDARQIGNEHAASTGAKYIVLMMFASVGYVIADVACDGVVVEFAQREPLEKRGHTQSMIYAARFAATTVAVAVVGFCFNGEEYGGEFSFSLSFNTVMVIIACGAAVAIPATWFFLPDHKVEGESFVQRCREMVELAKQRAIWQIMAFNFFNALFYDMEAVPASVVQRDWAHVEPINDTIFTVLAYLLMTVSIYYTQKYYLNVPWPRVILVTTVVCVLIDAVVSLLTIYGVIRNQWFYLGAPVLTNIPQAVRFIVSGYVTVEIASEGYEATTYGLITTVHNLASPFSTSISAQIDANFKAHQKDIKTDTTYVRNQVMYCFLIMYLFKLASNFWLVLLPRQKLEAQELRNRGGKSTLAAIIAFAIALFALVWSVMINLMSIFESTACLKIAGGPGC</sequence>
<organism evidence="9 10">
    <name type="scientific">Pythium insidiosum</name>
    <name type="common">Pythiosis disease agent</name>
    <dbReference type="NCBI Taxonomy" id="114742"/>
    <lineage>
        <taxon>Eukaryota</taxon>
        <taxon>Sar</taxon>
        <taxon>Stramenopiles</taxon>
        <taxon>Oomycota</taxon>
        <taxon>Peronosporomycetes</taxon>
        <taxon>Pythiales</taxon>
        <taxon>Pythiaceae</taxon>
        <taxon>Pythium</taxon>
    </lineage>
</organism>
<feature type="transmembrane region" description="Helical" evidence="8">
    <location>
        <begin position="151"/>
        <end position="169"/>
    </location>
</feature>
<evidence type="ECO:0000256" key="1">
    <source>
        <dbReference type="ARBA" id="ARBA00004141"/>
    </source>
</evidence>
<feature type="compositionally biased region" description="Basic and acidic residues" evidence="7">
    <location>
        <begin position="1"/>
        <end position="11"/>
    </location>
</feature>
<keyword evidence="3" id="KW-0813">Transport</keyword>
<evidence type="ECO:0008006" key="11">
    <source>
        <dbReference type="Google" id="ProtNLM"/>
    </source>
</evidence>
<keyword evidence="5 8" id="KW-1133">Transmembrane helix</keyword>
<feature type="transmembrane region" description="Helical" evidence="8">
    <location>
        <begin position="394"/>
        <end position="418"/>
    </location>
</feature>
<keyword evidence="6 8" id="KW-0472">Membrane</keyword>
<comment type="subcellular location">
    <subcellularLocation>
        <location evidence="1">Membrane</location>
        <topology evidence="1">Multi-pass membrane protein</topology>
    </subcellularLocation>
</comment>
<evidence type="ECO:0000313" key="10">
    <source>
        <dbReference type="Proteomes" id="UP001209570"/>
    </source>
</evidence>
<feature type="transmembrane region" description="Helical" evidence="8">
    <location>
        <begin position="247"/>
        <end position="266"/>
    </location>
</feature>
<dbReference type="InterPro" id="IPR036259">
    <property type="entry name" value="MFS_trans_sf"/>
</dbReference>
<evidence type="ECO:0000256" key="8">
    <source>
        <dbReference type="SAM" id="Phobius"/>
    </source>
</evidence>
<dbReference type="AlphaFoldDB" id="A0AAD5LL61"/>